<dbReference type="Gene3D" id="3.40.190.10">
    <property type="entry name" value="Periplasmic binding protein-like II"/>
    <property type="match status" value="2"/>
</dbReference>
<dbReference type="Proteomes" id="UP000016412">
    <property type="component" value="Unassembled WGS sequence"/>
</dbReference>
<proteinExistence type="predicted"/>
<dbReference type="STRING" id="1125725.HMPREF1325_0326"/>
<dbReference type="EMBL" id="AUZJ01000072">
    <property type="protein sequence ID" value="ERF59386.1"/>
    <property type="molecule type" value="Genomic_DNA"/>
</dbReference>
<dbReference type="PANTHER" id="PTHR30006">
    <property type="entry name" value="THIAMINE-BINDING PERIPLASMIC PROTEIN-RELATED"/>
    <property type="match status" value="1"/>
</dbReference>
<comment type="caution">
    <text evidence="3">The sequence shown here is derived from an EMBL/GenBank/DDBJ whole genome shotgun (WGS) entry which is preliminary data.</text>
</comment>
<dbReference type="AlphaFoldDB" id="U1FJ78"/>
<evidence type="ECO:0000256" key="1">
    <source>
        <dbReference type="ARBA" id="ARBA00022729"/>
    </source>
</evidence>
<name>U1FJ78_TRESO</name>
<organism evidence="3 5">
    <name type="scientific">Treponema socranskii subsp. socranskii VPI DR56BR1116 = ATCC 35536</name>
    <dbReference type="NCBI Taxonomy" id="1125725"/>
    <lineage>
        <taxon>Bacteria</taxon>
        <taxon>Pseudomonadati</taxon>
        <taxon>Spirochaetota</taxon>
        <taxon>Spirochaetia</taxon>
        <taxon>Spirochaetales</taxon>
        <taxon>Treponemataceae</taxon>
        <taxon>Treponema</taxon>
    </lineage>
</organism>
<keyword evidence="1 2" id="KW-0732">Signal</keyword>
<evidence type="ECO:0000313" key="6">
    <source>
        <dbReference type="Proteomes" id="UP000016646"/>
    </source>
</evidence>
<dbReference type="PATRIC" id="fig|1125725.3.peg.2679"/>
<evidence type="ECO:0000313" key="3">
    <source>
        <dbReference type="EMBL" id="ERF59386.1"/>
    </source>
</evidence>
<evidence type="ECO:0000313" key="4">
    <source>
        <dbReference type="EMBL" id="ERK01196.1"/>
    </source>
</evidence>
<feature type="chain" id="PRO_5004610909" evidence="2">
    <location>
        <begin position="21"/>
        <end position="390"/>
    </location>
</feature>
<keyword evidence="6" id="KW-1185">Reference proteome</keyword>
<dbReference type="RefSeq" id="WP_021331660.1">
    <property type="nucleotide sequence ID" value="NZ_AUZJ01000072.1"/>
</dbReference>
<sequence length="390" mass="44011">MKRCIGMFAAVALCSSTAFFALGSKEQVSASSNWAREVGLDKTETVAELYEKAKKEGEVNVYGCTGRIENVKKAFEAEYPGVKVNFYDLGINEMLEKFFREYKAGIYTADVLQLKEQTGSIKRDYIDTGLLHNYQPTDIFSGVRQEYLVVTPFVIELDWWSYNTDIYKDLPISSWWDLTKPEWKGKFVLLDPSGEPDLPVLFACMVQHADEMAADYQRVFGKKIVLASDEPNAGYAWIKRIAKNNPILETSNSNIVKDVGGAPNMKEAPLGYGVSSKLRERDIQGFRLGVNPNKFKTPTTAISFMIAQVADKAQHPNAAKLFIRYICGEKNHDGKGLQPFLTAGSYPVFPDAKITAKMPSYDSIPKFPLDFDFYYDHFQDVSDYWISVQP</sequence>
<dbReference type="PANTHER" id="PTHR30006:SF2">
    <property type="entry name" value="ABC TRANSPORTER SUBSTRATE-BINDING PROTEIN"/>
    <property type="match status" value="1"/>
</dbReference>
<feature type="signal peptide" evidence="2">
    <location>
        <begin position="1"/>
        <end position="20"/>
    </location>
</feature>
<accession>U1FJ78</accession>
<dbReference type="Proteomes" id="UP000016646">
    <property type="component" value="Unassembled WGS sequence"/>
</dbReference>
<dbReference type="EMBL" id="AVQI01000060">
    <property type="protein sequence ID" value="ERK01196.1"/>
    <property type="molecule type" value="Genomic_DNA"/>
</dbReference>
<evidence type="ECO:0000313" key="5">
    <source>
        <dbReference type="Proteomes" id="UP000016412"/>
    </source>
</evidence>
<dbReference type="SUPFAM" id="SSF53850">
    <property type="entry name" value="Periplasmic binding protein-like II"/>
    <property type="match status" value="1"/>
</dbReference>
<reference evidence="5 6" key="1">
    <citation type="submission" date="2013-08" db="EMBL/GenBank/DDBJ databases">
        <authorList>
            <person name="Durkin A.S."/>
            <person name="Haft D.R."/>
            <person name="McCorrison J."/>
            <person name="Torralba M."/>
            <person name="Gillis M."/>
            <person name="Haft D.H."/>
            <person name="Methe B."/>
            <person name="Sutton G."/>
            <person name="Nelson K.E."/>
        </authorList>
    </citation>
    <scope>NUCLEOTIDE SEQUENCE [LARGE SCALE GENOMIC DNA]</scope>
    <source>
        <strain evidence="4 6">ATCC 35536</strain>
        <strain evidence="3 5">VPI DR56BR1116</strain>
    </source>
</reference>
<protein>
    <submittedName>
        <fullName evidence="3">ABC transporter, solute-binding protein</fullName>
    </submittedName>
</protein>
<dbReference type="eggNOG" id="COG1840">
    <property type="taxonomic scope" value="Bacteria"/>
</dbReference>
<gene>
    <name evidence="4" type="ORF">HMPREF0860_0880</name>
    <name evidence="3" type="ORF">HMPREF1325_0326</name>
</gene>
<evidence type="ECO:0000256" key="2">
    <source>
        <dbReference type="SAM" id="SignalP"/>
    </source>
</evidence>